<organism evidence="1 2">
    <name type="scientific">Candidatus Hamiltonella defensa</name>
    <name type="common">Bemisia tabaci</name>
    <dbReference type="NCBI Taxonomy" id="672795"/>
    <lineage>
        <taxon>Bacteria</taxon>
        <taxon>Pseudomonadati</taxon>
        <taxon>Pseudomonadota</taxon>
        <taxon>Gammaproteobacteria</taxon>
        <taxon>Enterobacterales</taxon>
        <taxon>Enterobacteriaceae</taxon>
        <taxon>aphid secondary symbionts</taxon>
        <taxon>Candidatus Williamhamiltonella</taxon>
    </lineage>
</organism>
<evidence type="ECO:0000313" key="2">
    <source>
        <dbReference type="Proteomes" id="UP000216438"/>
    </source>
</evidence>
<reference evidence="2" key="1">
    <citation type="submission" date="2016-06" db="EMBL/GenBank/DDBJ databases">
        <authorList>
            <person name="Chen W."/>
            <person name="Hasegawa D.K."/>
        </authorList>
    </citation>
    <scope>NUCLEOTIDE SEQUENCE [LARGE SCALE GENOMIC DNA]</scope>
    <source>
        <strain evidence="2">MEAM1</strain>
    </source>
</reference>
<sequence length="123" mass="13667">MEENRNLKESFQLLEKNVSKNTKTTTWVLNVVNPVLKVWNRTLEYVADNLKEMKLTPLEQETLNSTTSVNHSAISTDTCSLVNASSSFAQSEEISYSASNTEQEKSFSSAMSVNKVLVSAVSN</sequence>
<dbReference type="Proteomes" id="UP000216438">
    <property type="component" value="Chromosome"/>
</dbReference>
<proteinExistence type="predicted"/>
<dbReference type="RefSeq" id="WP_046493834.1">
    <property type="nucleotide sequence ID" value="NZ_CP016303.1"/>
</dbReference>
<name>A0A249DXK5_9ENTR</name>
<reference evidence="1 2" key="2">
    <citation type="submission" date="2017-09" db="EMBL/GenBank/DDBJ databases">
        <title>The genome of whitefly Bemisia tabaci, a global crop pest, provides novel insights into virus transmission, host adaptation and insecticide resistance.</title>
        <authorList>
            <person name="Kaur N."/>
            <person name="Kliot A."/>
            <person name="Pinheiro P.V."/>
            <person name="Luan J."/>
            <person name="Zheng Y."/>
            <person name="Liu W."/>
            <person name="Sun H."/>
            <person name="Yang X."/>
            <person name="Xu Y."/>
            <person name="Luo Y."/>
            <person name="Kruse A."/>
            <person name="Fisher T.W."/>
            <person name="Nelson D.R."/>
            <person name="Elimelech M."/>
            <person name="MacCoss M."/>
            <person name="Johnson R."/>
            <person name="Cohen E."/>
            <person name="Hunter W.B."/>
            <person name="Brown J.K."/>
            <person name="Jander G."/>
            <person name="Cilia M."/>
            <person name="Douglas A.E."/>
            <person name="Ghanim M."/>
            <person name="Simmons A.M."/>
            <person name="Wintermantel W.M."/>
            <person name="Ling K.-S."/>
            <person name="Fei Z."/>
        </authorList>
    </citation>
    <scope>NUCLEOTIDE SEQUENCE [LARGE SCALE GENOMIC DNA]</scope>
    <source>
        <strain evidence="1 2">MEAM1</strain>
    </source>
</reference>
<dbReference type="EMBL" id="CP016303">
    <property type="protein sequence ID" value="ASX25637.1"/>
    <property type="molecule type" value="Genomic_DNA"/>
</dbReference>
<protein>
    <submittedName>
        <fullName evidence="1">Uncharacterized protein</fullName>
    </submittedName>
</protein>
<dbReference type="AlphaFoldDB" id="A0A249DXK5"/>
<gene>
    <name evidence="1" type="ORF">BA171_00130</name>
</gene>
<evidence type="ECO:0000313" key="1">
    <source>
        <dbReference type="EMBL" id="ASX25637.1"/>
    </source>
</evidence>
<accession>A0A249DXK5</accession>